<feature type="compositionally biased region" description="Polar residues" evidence="1">
    <location>
        <begin position="16"/>
        <end position="25"/>
    </location>
</feature>
<proteinExistence type="predicted"/>
<gene>
    <name evidence="2" type="ORF">PVAP13_8NG173304</name>
</gene>
<evidence type="ECO:0000256" key="1">
    <source>
        <dbReference type="SAM" id="MobiDB-lite"/>
    </source>
</evidence>
<comment type="caution">
    <text evidence="2">The sequence shown here is derived from an EMBL/GenBank/DDBJ whole genome shotgun (WGS) entry which is preliminary data.</text>
</comment>
<evidence type="ECO:0000313" key="2">
    <source>
        <dbReference type="EMBL" id="KAG2556883.1"/>
    </source>
</evidence>
<sequence>MLEGSRDKQSGGRSGVDQQAAQASSSEHDCISVTAAKR</sequence>
<keyword evidence="3" id="KW-1185">Reference proteome</keyword>
<evidence type="ECO:0000313" key="3">
    <source>
        <dbReference type="Proteomes" id="UP000823388"/>
    </source>
</evidence>
<dbReference type="Proteomes" id="UP000823388">
    <property type="component" value="Chromosome 8N"/>
</dbReference>
<protein>
    <submittedName>
        <fullName evidence="2">Uncharacterized protein</fullName>
    </submittedName>
</protein>
<feature type="region of interest" description="Disordered" evidence="1">
    <location>
        <begin position="1"/>
        <end position="38"/>
    </location>
</feature>
<accession>A0A8T0P526</accession>
<dbReference type="AlphaFoldDB" id="A0A8T0P526"/>
<feature type="compositionally biased region" description="Basic and acidic residues" evidence="1">
    <location>
        <begin position="1"/>
        <end position="10"/>
    </location>
</feature>
<dbReference type="EMBL" id="CM029052">
    <property type="protein sequence ID" value="KAG2556883.1"/>
    <property type="molecule type" value="Genomic_DNA"/>
</dbReference>
<reference evidence="2" key="1">
    <citation type="submission" date="2020-05" db="EMBL/GenBank/DDBJ databases">
        <title>WGS assembly of Panicum virgatum.</title>
        <authorList>
            <person name="Lovell J.T."/>
            <person name="Jenkins J."/>
            <person name="Shu S."/>
            <person name="Juenger T.E."/>
            <person name="Schmutz J."/>
        </authorList>
    </citation>
    <scope>NUCLEOTIDE SEQUENCE</scope>
    <source>
        <strain evidence="2">AP13</strain>
    </source>
</reference>
<organism evidence="2 3">
    <name type="scientific">Panicum virgatum</name>
    <name type="common">Blackwell switchgrass</name>
    <dbReference type="NCBI Taxonomy" id="38727"/>
    <lineage>
        <taxon>Eukaryota</taxon>
        <taxon>Viridiplantae</taxon>
        <taxon>Streptophyta</taxon>
        <taxon>Embryophyta</taxon>
        <taxon>Tracheophyta</taxon>
        <taxon>Spermatophyta</taxon>
        <taxon>Magnoliopsida</taxon>
        <taxon>Liliopsida</taxon>
        <taxon>Poales</taxon>
        <taxon>Poaceae</taxon>
        <taxon>PACMAD clade</taxon>
        <taxon>Panicoideae</taxon>
        <taxon>Panicodae</taxon>
        <taxon>Paniceae</taxon>
        <taxon>Panicinae</taxon>
        <taxon>Panicum</taxon>
        <taxon>Panicum sect. Hiantes</taxon>
    </lineage>
</organism>
<name>A0A8T0P526_PANVG</name>